<protein>
    <submittedName>
        <fullName evidence="1">Uncharacterized protein</fullName>
    </submittedName>
</protein>
<dbReference type="OrthoDB" id="3631025at2759"/>
<dbReference type="Proteomes" id="UP000799539">
    <property type="component" value="Unassembled WGS sequence"/>
</dbReference>
<sequence length="168" mass="18623">MNPLEGYLLDPNKIYWSEGEASRSSSIWSVGDDLFSTRFTQLINTFWLDSIANTAIIGAINDTYWPSTLGRPVSMDGYSLLKATATVTTSMEVIRCILPLRASIWYNEHANIPPQPSLDDSVDIARRLGKTGVLFGNDNVDEDIGYAALAVTGQDNVVTKLERRKLHV</sequence>
<evidence type="ECO:0000313" key="1">
    <source>
        <dbReference type="EMBL" id="KAF2206204.1"/>
    </source>
</evidence>
<dbReference type="EMBL" id="ML992746">
    <property type="protein sequence ID" value="KAF2206204.1"/>
    <property type="molecule type" value="Genomic_DNA"/>
</dbReference>
<proteinExistence type="predicted"/>
<organism evidence="1 2">
    <name type="scientific">Cercospora zeae-maydis SCOH1-5</name>
    <dbReference type="NCBI Taxonomy" id="717836"/>
    <lineage>
        <taxon>Eukaryota</taxon>
        <taxon>Fungi</taxon>
        <taxon>Dikarya</taxon>
        <taxon>Ascomycota</taxon>
        <taxon>Pezizomycotina</taxon>
        <taxon>Dothideomycetes</taxon>
        <taxon>Dothideomycetidae</taxon>
        <taxon>Mycosphaerellales</taxon>
        <taxon>Mycosphaerellaceae</taxon>
        <taxon>Cercospora</taxon>
    </lineage>
</organism>
<gene>
    <name evidence="1" type="ORF">CERZMDRAFT_89482</name>
</gene>
<keyword evidence="2" id="KW-1185">Reference proteome</keyword>
<dbReference type="AlphaFoldDB" id="A0A6A6EYK8"/>
<evidence type="ECO:0000313" key="2">
    <source>
        <dbReference type="Proteomes" id="UP000799539"/>
    </source>
</evidence>
<name>A0A6A6EYK8_9PEZI</name>
<reference evidence="1" key="1">
    <citation type="journal article" date="2020" name="Stud. Mycol.">
        <title>101 Dothideomycetes genomes: a test case for predicting lifestyles and emergence of pathogens.</title>
        <authorList>
            <person name="Haridas S."/>
            <person name="Albert R."/>
            <person name="Binder M."/>
            <person name="Bloem J."/>
            <person name="Labutti K."/>
            <person name="Salamov A."/>
            <person name="Andreopoulos B."/>
            <person name="Baker S."/>
            <person name="Barry K."/>
            <person name="Bills G."/>
            <person name="Bluhm B."/>
            <person name="Cannon C."/>
            <person name="Castanera R."/>
            <person name="Culley D."/>
            <person name="Daum C."/>
            <person name="Ezra D."/>
            <person name="Gonzalez J."/>
            <person name="Henrissat B."/>
            <person name="Kuo A."/>
            <person name="Liang C."/>
            <person name="Lipzen A."/>
            <person name="Lutzoni F."/>
            <person name="Magnuson J."/>
            <person name="Mondo S."/>
            <person name="Nolan M."/>
            <person name="Ohm R."/>
            <person name="Pangilinan J."/>
            <person name="Park H.-J."/>
            <person name="Ramirez L."/>
            <person name="Alfaro M."/>
            <person name="Sun H."/>
            <person name="Tritt A."/>
            <person name="Yoshinaga Y."/>
            <person name="Zwiers L.-H."/>
            <person name="Turgeon B."/>
            <person name="Goodwin S."/>
            <person name="Spatafora J."/>
            <person name="Crous P."/>
            <person name="Grigoriev I."/>
        </authorList>
    </citation>
    <scope>NUCLEOTIDE SEQUENCE</scope>
    <source>
        <strain evidence="1">SCOH1-5</strain>
    </source>
</reference>
<accession>A0A6A6EYK8</accession>